<comment type="similarity">
    <text evidence="6">Belongs to the methyltransferase superfamily. RsmI family.</text>
</comment>
<dbReference type="CDD" id="cd11648">
    <property type="entry name" value="RsmI"/>
    <property type="match status" value="1"/>
</dbReference>
<keyword evidence="5 6" id="KW-0949">S-adenosyl-L-methionine</keyword>
<dbReference type="InterPro" id="IPR014776">
    <property type="entry name" value="4pyrrole_Mease_sub2"/>
</dbReference>
<dbReference type="InterPro" id="IPR000878">
    <property type="entry name" value="4pyrrol_Mease"/>
</dbReference>
<keyword evidence="4 6" id="KW-0808">Transferase</keyword>
<evidence type="ECO:0000256" key="4">
    <source>
        <dbReference type="ARBA" id="ARBA00022679"/>
    </source>
</evidence>
<dbReference type="InterPro" id="IPR008189">
    <property type="entry name" value="rRNA_ssu_MeTfrase_I"/>
</dbReference>
<evidence type="ECO:0000256" key="3">
    <source>
        <dbReference type="ARBA" id="ARBA00022603"/>
    </source>
</evidence>
<dbReference type="PIRSF" id="PIRSF005917">
    <property type="entry name" value="MTase_YraL"/>
    <property type="match status" value="1"/>
</dbReference>
<dbReference type="GO" id="GO:0005737">
    <property type="term" value="C:cytoplasm"/>
    <property type="evidence" value="ECO:0007669"/>
    <property type="project" value="UniProtKB-SubCell"/>
</dbReference>
<comment type="caution">
    <text evidence="8">The sequence shown here is derived from an EMBL/GenBank/DDBJ whole genome shotgun (WGS) entry which is preliminary data.</text>
</comment>
<dbReference type="PANTHER" id="PTHR46111">
    <property type="entry name" value="RIBOSOMAL RNA SMALL SUBUNIT METHYLTRANSFERASE I"/>
    <property type="match status" value="1"/>
</dbReference>
<dbReference type="Gene3D" id="3.40.1010.10">
    <property type="entry name" value="Cobalt-precorrin-4 Transmethylase, Domain 1"/>
    <property type="match status" value="1"/>
</dbReference>
<protein>
    <recommendedName>
        <fullName evidence="6">Ribosomal RNA small subunit methyltransferase I</fullName>
        <ecNumber evidence="6">2.1.1.198</ecNumber>
    </recommendedName>
    <alternativeName>
        <fullName evidence="6">16S rRNA 2'-O-ribose C1402 methyltransferase</fullName>
    </alternativeName>
    <alternativeName>
        <fullName evidence="6">rRNA (cytidine-2'-O-)-methyltransferase RsmI</fullName>
    </alternativeName>
</protein>
<sequence length="222" mass="25007">MGTLYIVPTPVGNIKDITLRALEVLKEVDLILAEDTRRTAKLLLQYEIHKPMESFHEYNEDRKIFDILNKLNANYSIALVSDSGTPTISDPGFKLVRTLIKAGVKIESLPGASSVTTALAGSGLPTDQFIFLGYLPKKASKFNFLIEFITKIYQTKPTTVIFFESPKRVNKSLKILADNFPDSHFVVARELTKIHEEWIRGDAKKISKVPIKEKGEITILMR</sequence>
<dbReference type="EC" id="2.1.1.198" evidence="6"/>
<dbReference type="InterPro" id="IPR035996">
    <property type="entry name" value="4pyrrol_Methylase_sf"/>
</dbReference>
<evidence type="ECO:0000256" key="1">
    <source>
        <dbReference type="ARBA" id="ARBA00022490"/>
    </source>
</evidence>
<gene>
    <name evidence="6" type="primary">rsmI</name>
    <name evidence="8" type="ORF">A2134_00505</name>
</gene>
<dbReference type="FunFam" id="3.40.1010.10:FF:000007">
    <property type="entry name" value="Ribosomal RNA small subunit methyltransferase I"/>
    <property type="match status" value="1"/>
</dbReference>
<dbReference type="PROSITE" id="PS01296">
    <property type="entry name" value="RSMI"/>
    <property type="match status" value="1"/>
</dbReference>
<dbReference type="SUPFAM" id="SSF53790">
    <property type="entry name" value="Tetrapyrrole methylase"/>
    <property type="match status" value="1"/>
</dbReference>
<dbReference type="AlphaFoldDB" id="A0A1G1WBT1"/>
<evidence type="ECO:0000313" key="9">
    <source>
        <dbReference type="Proteomes" id="UP000178162"/>
    </source>
</evidence>
<dbReference type="GO" id="GO:0070677">
    <property type="term" value="F:rRNA (cytosine-2'-O-)-methyltransferase activity"/>
    <property type="evidence" value="ECO:0007669"/>
    <property type="project" value="UniProtKB-UniRule"/>
</dbReference>
<dbReference type="Gene3D" id="3.30.950.10">
    <property type="entry name" value="Methyltransferase, Cobalt-precorrin-4 Transmethylase, Domain 2"/>
    <property type="match status" value="1"/>
</dbReference>
<dbReference type="Pfam" id="PF00590">
    <property type="entry name" value="TP_methylase"/>
    <property type="match status" value="1"/>
</dbReference>
<dbReference type="NCBIfam" id="TIGR00096">
    <property type="entry name" value="16S rRNA (cytidine(1402)-2'-O)-methyltransferase"/>
    <property type="match status" value="1"/>
</dbReference>
<evidence type="ECO:0000313" key="8">
    <source>
        <dbReference type="EMBL" id="OGY25149.1"/>
    </source>
</evidence>
<keyword evidence="3 6" id="KW-0489">Methyltransferase</keyword>
<dbReference type="InterPro" id="IPR014777">
    <property type="entry name" value="4pyrrole_Mease_sub1"/>
</dbReference>
<dbReference type="EMBL" id="MHCR01000023">
    <property type="protein sequence ID" value="OGY25149.1"/>
    <property type="molecule type" value="Genomic_DNA"/>
</dbReference>
<dbReference type="STRING" id="1802595.A2134_00505"/>
<evidence type="ECO:0000256" key="2">
    <source>
        <dbReference type="ARBA" id="ARBA00022552"/>
    </source>
</evidence>
<comment type="function">
    <text evidence="6">Catalyzes the 2'-O-methylation of the ribose of cytidine 1402 (C1402) in 16S rRNA.</text>
</comment>
<evidence type="ECO:0000256" key="5">
    <source>
        <dbReference type="ARBA" id="ARBA00022691"/>
    </source>
</evidence>
<dbReference type="InterPro" id="IPR018063">
    <property type="entry name" value="SAM_MeTrfase_RsmI_CS"/>
</dbReference>
<comment type="subcellular location">
    <subcellularLocation>
        <location evidence="6">Cytoplasm</location>
    </subcellularLocation>
</comment>
<dbReference type="HAMAP" id="MF_01877">
    <property type="entry name" value="16SrRNA_methyltr_I"/>
    <property type="match status" value="1"/>
</dbReference>
<dbReference type="PANTHER" id="PTHR46111:SF1">
    <property type="entry name" value="RIBOSOMAL RNA SMALL SUBUNIT METHYLTRANSFERASE I"/>
    <property type="match status" value="1"/>
</dbReference>
<comment type="catalytic activity">
    <reaction evidence="6">
        <text>cytidine(1402) in 16S rRNA + S-adenosyl-L-methionine = 2'-O-methylcytidine(1402) in 16S rRNA + S-adenosyl-L-homocysteine + H(+)</text>
        <dbReference type="Rhea" id="RHEA:42924"/>
        <dbReference type="Rhea" id="RHEA-COMP:10285"/>
        <dbReference type="Rhea" id="RHEA-COMP:10286"/>
        <dbReference type="ChEBI" id="CHEBI:15378"/>
        <dbReference type="ChEBI" id="CHEBI:57856"/>
        <dbReference type="ChEBI" id="CHEBI:59789"/>
        <dbReference type="ChEBI" id="CHEBI:74495"/>
        <dbReference type="ChEBI" id="CHEBI:82748"/>
        <dbReference type="EC" id="2.1.1.198"/>
    </reaction>
</comment>
<organism evidence="8 9">
    <name type="scientific">Candidatus Woykebacteria bacterium RBG_16_39_9b</name>
    <dbReference type="NCBI Taxonomy" id="1802595"/>
    <lineage>
        <taxon>Bacteria</taxon>
        <taxon>Candidatus Woykeibacteriota</taxon>
    </lineage>
</organism>
<evidence type="ECO:0000259" key="7">
    <source>
        <dbReference type="Pfam" id="PF00590"/>
    </source>
</evidence>
<dbReference type="Proteomes" id="UP000178162">
    <property type="component" value="Unassembled WGS sequence"/>
</dbReference>
<keyword evidence="1 6" id="KW-0963">Cytoplasm</keyword>
<proteinExistence type="inferred from homology"/>
<evidence type="ECO:0000256" key="6">
    <source>
        <dbReference type="HAMAP-Rule" id="MF_01877"/>
    </source>
</evidence>
<accession>A0A1G1WBT1</accession>
<reference evidence="8 9" key="1">
    <citation type="journal article" date="2016" name="Nat. Commun.">
        <title>Thousands of microbial genomes shed light on interconnected biogeochemical processes in an aquifer system.</title>
        <authorList>
            <person name="Anantharaman K."/>
            <person name="Brown C.T."/>
            <person name="Hug L.A."/>
            <person name="Sharon I."/>
            <person name="Castelle C.J."/>
            <person name="Probst A.J."/>
            <person name="Thomas B.C."/>
            <person name="Singh A."/>
            <person name="Wilkins M.J."/>
            <person name="Karaoz U."/>
            <person name="Brodie E.L."/>
            <person name="Williams K.H."/>
            <person name="Hubbard S.S."/>
            <person name="Banfield J.F."/>
        </authorList>
    </citation>
    <scope>NUCLEOTIDE SEQUENCE [LARGE SCALE GENOMIC DNA]</scope>
</reference>
<feature type="domain" description="Tetrapyrrole methylase" evidence="7">
    <location>
        <begin position="3"/>
        <end position="205"/>
    </location>
</feature>
<keyword evidence="2 6" id="KW-0698">rRNA processing</keyword>
<name>A0A1G1WBT1_9BACT</name>